<dbReference type="Proteomes" id="UP000298061">
    <property type="component" value="Unassembled WGS sequence"/>
</dbReference>
<accession>A0A4Y9ZGI0</accession>
<dbReference type="Pfam" id="PF01154">
    <property type="entry name" value="HMG_CoA_synt_N"/>
    <property type="match status" value="1"/>
</dbReference>
<dbReference type="GO" id="GO:0010142">
    <property type="term" value="P:farnesyl diphosphate biosynthetic process, mevalonate pathway"/>
    <property type="evidence" value="ECO:0007669"/>
    <property type="project" value="InterPro"/>
</dbReference>
<comment type="similarity">
    <text evidence="1 5">Belongs to the thiolase-like superfamily. HMG-CoA synthase family.</text>
</comment>
<sequence>MTQGNGSATGNGHARPEVFDASELAAPARPKDVGILAMEMYFPRRCISEEDLEVFDGVPKGKYTIGLGQEFMACTDDREDINSFALTTVQSLLEKYDIDPRSIGRLDVGTETIIDKSKSVKTVLMDLFAQSGNTDIEGIDSKNACYGSTAALFNAVNWIESASWDGRNAIVFCGDIAIYAEGGARPVGGAGACAMLIGPDAPLVFEPVHGSHMSNTYDFYKPKLDSEYPEVDGPLSITSYISALDASYTHFREKTAKRSSAPADPPYGKLVQKGHARLLYNDFLANPTSPLFANVPNPAALLAQSPADT</sequence>
<evidence type="ECO:0000259" key="7">
    <source>
        <dbReference type="Pfam" id="PF01154"/>
    </source>
</evidence>
<feature type="domain" description="Hydroxymethylglutaryl-coenzyme A synthase N-terminal" evidence="7">
    <location>
        <begin position="29"/>
        <end position="202"/>
    </location>
</feature>
<name>A0A4Y9ZGI0_9AGAM</name>
<dbReference type="OrthoDB" id="1269963at2759"/>
<dbReference type="GO" id="GO:0004421">
    <property type="term" value="F:hydroxymethylglutaryl-CoA synthase activity"/>
    <property type="evidence" value="ECO:0007669"/>
    <property type="project" value="UniProtKB-EC"/>
</dbReference>
<feature type="binding site" evidence="4">
    <location>
        <position position="236"/>
    </location>
    <ligand>
        <name>CoA</name>
        <dbReference type="ChEBI" id="CHEBI:57287"/>
    </ligand>
</feature>
<dbReference type="GO" id="GO:0006696">
    <property type="term" value="P:ergosterol biosynthetic process"/>
    <property type="evidence" value="ECO:0007669"/>
    <property type="project" value="TreeGrafter"/>
</dbReference>
<dbReference type="InterPro" id="IPR013528">
    <property type="entry name" value="HMG_CoA_synth_N"/>
</dbReference>
<feature type="binding site" evidence="4">
    <location>
        <position position="269"/>
    </location>
    <ligand>
        <name>CoA</name>
        <dbReference type="ChEBI" id="CHEBI:57287"/>
    </ligand>
</feature>
<dbReference type="InterPro" id="IPR016039">
    <property type="entry name" value="Thiolase-like"/>
</dbReference>
<evidence type="ECO:0000256" key="3">
    <source>
        <dbReference type="PIRSR" id="PIRSR610122-1"/>
    </source>
</evidence>
<comment type="catalytic activity">
    <reaction evidence="5">
        <text>acetoacetyl-CoA + acetyl-CoA + H2O = (3S)-3-hydroxy-3-methylglutaryl-CoA + CoA + H(+)</text>
        <dbReference type="Rhea" id="RHEA:10188"/>
        <dbReference type="ChEBI" id="CHEBI:15377"/>
        <dbReference type="ChEBI" id="CHEBI:15378"/>
        <dbReference type="ChEBI" id="CHEBI:43074"/>
        <dbReference type="ChEBI" id="CHEBI:57286"/>
        <dbReference type="ChEBI" id="CHEBI:57287"/>
        <dbReference type="ChEBI" id="CHEBI:57288"/>
        <dbReference type="EC" id="2.3.3.10"/>
    </reaction>
</comment>
<protein>
    <recommendedName>
        <fullName evidence="5">Hydroxymethylglutaryl-CoA synthase</fullName>
        <shortName evidence="5">HMG-CoA synthase</shortName>
        <ecNumber evidence="5">2.3.3.10</ecNumber>
    </recommendedName>
    <alternativeName>
        <fullName evidence="5">3-hydroxy-3-methylglutaryl coenzyme A synthase</fullName>
    </alternativeName>
</protein>
<reference evidence="9 10" key="1">
    <citation type="submission" date="2019-02" db="EMBL/GenBank/DDBJ databases">
        <title>Genome sequencing of the rare red list fungi Hericium alpestre (H. flagellum).</title>
        <authorList>
            <person name="Buettner E."/>
            <person name="Kellner H."/>
        </authorList>
    </citation>
    <scope>NUCLEOTIDE SEQUENCE [LARGE SCALE GENOMIC DNA]</scope>
    <source>
        <strain evidence="9 10">DSM 108284</strain>
    </source>
</reference>
<dbReference type="InterPro" id="IPR010122">
    <property type="entry name" value="HMG_CoA_synthase_euk"/>
</dbReference>
<dbReference type="Gene3D" id="3.40.47.10">
    <property type="match status" value="1"/>
</dbReference>
<feature type="domain" description="Hydroxymethylglutaryl-coenzyme A synthase C-terminal" evidence="8">
    <location>
        <begin position="204"/>
        <end position="295"/>
    </location>
</feature>
<evidence type="ECO:0000313" key="10">
    <source>
        <dbReference type="Proteomes" id="UP000298061"/>
    </source>
</evidence>
<comment type="function">
    <text evidence="5">Catalyzes the condensation of acetyl-CoA with acetoacetyl-CoA to form HMG-CoA.</text>
</comment>
<evidence type="ECO:0000313" key="9">
    <source>
        <dbReference type="EMBL" id="TFY73876.1"/>
    </source>
</evidence>
<evidence type="ECO:0000256" key="1">
    <source>
        <dbReference type="ARBA" id="ARBA00007061"/>
    </source>
</evidence>
<feature type="active site" description="Acyl-thioester intermediate" evidence="3">
    <location>
        <position position="145"/>
    </location>
</feature>
<comment type="caution">
    <text evidence="9">The sequence shown here is derived from an EMBL/GenBank/DDBJ whole genome shotgun (WGS) entry which is preliminary data.</text>
</comment>
<keyword evidence="10" id="KW-1185">Reference proteome</keyword>
<feature type="active site" description="Proton donor/acceptor" evidence="3">
    <location>
        <position position="111"/>
    </location>
</feature>
<dbReference type="NCBIfam" id="TIGR01833">
    <property type="entry name" value="HMG-CoA-S_euk"/>
    <property type="match status" value="1"/>
</dbReference>
<dbReference type="EC" id="2.3.3.10" evidence="5"/>
<dbReference type="InterPro" id="IPR013746">
    <property type="entry name" value="HMG_CoA_synt_C_dom"/>
</dbReference>
<evidence type="ECO:0000256" key="2">
    <source>
        <dbReference type="ARBA" id="ARBA00022679"/>
    </source>
</evidence>
<keyword evidence="2 5" id="KW-0808">Transferase</keyword>
<dbReference type="CDD" id="cd00827">
    <property type="entry name" value="init_cond_enzymes"/>
    <property type="match status" value="1"/>
</dbReference>
<dbReference type="PANTHER" id="PTHR43323">
    <property type="entry name" value="3-HYDROXY-3-METHYLGLUTARYL COENZYME A SYNTHASE"/>
    <property type="match status" value="1"/>
</dbReference>
<dbReference type="PANTHER" id="PTHR43323:SF2">
    <property type="entry name" value="HYDROXYMETHYLGLUTARYL-COA SYNTHASE"/>
    <property type="match status" value="1"/>
</dbReference>
<dbReference type="STRING" id="135208.A0A4Y9ZGI0"/>
<gene>
    <name evidence="9" type="ORF">EWM64_g10136</name>
</gene>
<feature type="non-terminal residue" evidence="9">
    <location>
        <position position="309"/>
    </location>
</feature>
<dbReference type="EMBL" id="SFCI01002461">
    <property type="protein sequence ID" value="TFY73876.1"/>
    <property type="molecule type" value="Genomic_DNA"/>
</dbReference>
<feature type="binding site" evidence="4">
    <location>
        <position position="273"/>
    </location>
    <ligand>
        <name>CoA</name>
        <dbReference type="ChEBI" id="CHEBI:57287"/>
    </ligand>
</feature>
<dbReference type="AlphaFoldDB" id="A0A4Y9ZGI0"/>
<feature type="region of interest" description="Disordered" evidence="6">
    <location>
        <begin position="1"/>
        <end position="23"/>
    </location>
</feature>
<dbReference type="Pfam" id="PF08540">
    <property type="entry name" value="HMG_CoA_synt_C"/>
    <property type="match status" value="1"/>
</dbReference>
<dbReference type="GO" id="GO:0006084">
    <property type="term" value="P:acetyl-CoA metabolic process"/>
    <property type="evidence" value="ECO:0007669"/>
    <property type="project" value="InterPro"/>
</dbReference>
<organism evidence="9 10">
    <name type="scientific">Hericium alpestre</name>
    <dbReference type="NCBI Taxonomy" id="135208"/>
    <lineage>
        <taxon>Eukaryota</taxon>
        <taxon>Fungi</taxon>
        <taxon>Dikarya</taxon>
        <taxon>Basidiomycota</taxon>
        <taxon>Agaricomycotina</taxon>
        <taxon>Agaricomycetes</taxon>
        <taxon>Russulales</taxon>
        <taxon>Hericiaceae</taxon>
        <taxon>Hericium</taxon>
    </lineage>
</organism>
<feature type="compositionally biased region" description="Polar residues" evidence="6">
    <location>
        <begin position="1"/>
        <end position="10"/>
    </location>
</feature>
<proteinExistence type="inferred from homology"/>
<evidence type="ECO:0000256" key="4">
    <source>
        <dbReference type="PIRSR" id="PIRSR610122-2"/>
    </source>
</evidence>
<evidence type="ECO:0000259" key="8">
    <source>
        <dbReference type="Pfam" id="PF08540"/>
    </source>
</evidence>
<evidence type="ECO:0000256" key="5">
    <source>
        <dbReference type="RuleBase" id="RU364071"/>
    </source>
</evidence>
<dbReference type="SUPFAM" id="SSF53901">
    <property type="entry name" value="Thiolase-like"/>
    <property type="match status" value="2"/>
</dbReference>
<evidence type="ECO:0000256" key="6">
    <source>
        <dbReference type="SAM" id="MobiDB-lite"/>
    </source>
</evidence>